<evidence type="ECO:0000313" key="3">
    <source>
        <dbReference type="Proteomes" id="UP001497744"/>
    </source>
</evidence>
<name>A0AAV4LUI3_BABCB</name>
<dbReference type="AlphaFoldDB" id="A0AAV4LUI3"/>
<protein>
    <submittedName>
        <fullName evidence="2">WD domain, G-beta repeat-containing protein</fullName>
    </submittedName>
</protein>
<keyword evidence="1" id="KW-0853">WD repeat</keyword>
<comment type="caution">
    <text evidence="2">The sequence shown here is derived from an EMBL/GenBank/DDBJ whole genome shotgun (WGS) entry which is preliminary data.</text>
</comment>
<dbReference type="EMBL" id="BPLF01000002">
    <property type="protein sequence ID" value="GIX63826.1"/>
    <property type="molecule type" value="Genomic_DNA"/>
</dbReference>
<dbReference type="InterPro" id="IPR001680">
    <property type="entry name" value="WD40_rpt"/>
</dbReference>
<sequence>MSIRSAQFSVQSNESSFSSYQVYDMVLRTREKQLLVAYDVSDCLRISHGAGGRRHLVYPEGRHAVFVVRTSQRGRLWSVHVCKISQQVHVLRLIEPQGLVLTGGSDGEVRIWRLPDASQLALWNPAAA</sequence>
<dbReference type="Proteomes" id="UP001497744">
    <property type="component" value="Unassembled WGS sequence"/>
</dbReference>
<evidence type="ECO:0000313" key="2">
    <source>
        <dbReference type="EMBL" id="GIX63826.1"/>
    </source>
</evidence>
<keyword evidence="3" id="KW-1185">Reference proteome</keyword>
<feature type="repeat" description="WD" evidence="1">
    <location>
        <begin position="99"/>
        <end position="122"/>
    </location>
</feature>
<dbReference type="PROSITE" id="PS50082">
    <property type="entry name" value="WD_REPEATS_2"/>
    <property type="match status" value="1"/>
</dbReference>
<dbReference type="RefSeq" id="XP_067715895.1">
    <property type="nucleotide sequence ID" value="XM_067859794.1"/>
</dbReference>
<accession>A0AAV4LUI3</accession>
<reference evidence="2 3" key="1">
    <citation type="submission" date="2021-06" db="EMBL/GenBank/DDBJ databases">
        <title>Genome sequence of Babesia caballi.</title>
        <authorList>
            <person name="Yamagishi J."/>
            <person name="Kidaka T."/>
            <person name="Ochi A."/>
        </authorList>
    </citation>
    <scope>NUCLEOTIDE SEQUENCE [LARGE SCALE GENOMIC DNA]</scope>
    <source>
        <strain evidence="2">USDA-D6B2</strain>
    </source>
</reference>
<dbReference type="SUPFAM" id="SSF50978">
    <property type="entry name" value="WD40 repeat-like"/>
    <property type="match status" value="1"/>
</dbReference>
<gene>
    <name evidence="2" type="ORF">BcabD6B2_32610</name>
</gene>
<evidence type="ECO:0000256" key="1">
    <source>
        <dbReference type="PROSITE-ProRule" id="PRU00221"/>
    </source>
</evidence>
<dbReference type="InterPro" id="IPR036322">
    <property type="entry name" value="WD40_repeat_dom_sf"/>
</dbReference>
<organism evidence="2 3">
    <name type="scientific">Babesia caballi</name>
    <dbReference type="NCBI Taxonomy" id="5871"/>
    <lineage>
        <taxon>Eukaryota</taxon>
        <taxon>Sar</taxon>
        <taxon>Alveolata</taxon>
        <taxon>Apicomplexa</taxon>
        <taxon>Aconoidasida</taxon>
        <taxon>Piroplasmida</taxon>
        <taxon>Babesiidae</taxon>
        <taxon>Babesia</taxon>
    </lineage>
</organism>
<proteinExistence type="predicted"/>
<dbReference type="GeneID" id="94195307"/>